<name>A0AA38UEC1_9AGAR</name>
<dbReference type="Gene3D" id="3.20.20.70">
    <property type="entry name" value="Aldolase class I"/>
    <property type="match status" value="1"/>
</dbReference>
<dbReference type="GO" id="GO:0004557">
    <property type="term" value="F:alpha-galactosidase activity"/>
    <property type="evidence" value="ECO:0007669"/>
    <property type="project" value="UniProtKB-EC"/>
</dbReference>
<dbReference type="PANTHER" id="PTHR11452:SF33">
    <property type="entry name" value="ALPHA-GALACTOSIDASE 2"/>
    <property type="match status" value="1"/>
</dbReference>
<dbReference type="EC" id="3.2.1.22" evidence="3"/>
<comment type="caution">
    <text evidence="8">The sequence shown here is derived from an EMBL/GenBank/DDBJ whole genome shotgun (WGS) entry which is preliminary data.</text>
</comment>
<dbReference type="AlphaFoldDB" id="A0AA38UEC1"/>
<dbReference type="InterPro" id="IPR002241">
    <property type="entry name" value="Glyco_hydro_27"/>
</dbReference>
<protein>
    <recommendedName>
        <fullName evidence="3">alpha-galactosidase</fullName>
        <ecNumber evidence="3">3.2.1.22</ecNumber>
    </recommendedName>
</protein>
<dbReference type="CDD" id="cd14792">
    <property type="entry name" value="GH27"/>
    <property type="match status" value="1"/>
</dbReference>
<dbReference type="Pfam" id="PF17801">
    <property type="entry name" value="Melibiase_C"/>
    <property type="match status" value="1"/>
</dbReference>
<dbReference type="Pfam" id="PF16499">
    <property type="entry name" value="Melibiase_2"/>
    <property type="match status" value="2"/>
</dbReference>
<dbReference type="GO" id="GO:0005975">
    <property type="term" value="P:carbohydrate metabolic process"/>
    <property type="evidence" value="ECO:0007669"/>
    <property type="project" value="InterPro"/>
</dbReference>
<feature type="domain" description="Alpha galactosidase C-terminal" evidence="7">
    <location>
        <begin position="387"/>
        <end position="453"/>
    </location>
</feature>
<comment type="catalytic activity">
    <reaction evidence="1">
        <text>Hydrolysis of terminal, non-reducing alpha-D-galactose residues in alpha-D-galactosides, including galactose oligosaccharides, galactomannans and galactolipids.</text>
        <dbReference type="EC" id="3.2.1.22"/>
    </reaction>
</comment>
<evidence type="ECO:0000256" key="6">
    <source>
        <dbReference type="ARBA" id="ARBA00023295"/>
    </source>
</evidence>
<gene>
    <name evidence="8" type="ORF">F5878DRAFT_725672</name>
</gene>
<keyword evidence="5 8" id="KW-0378">Hydrolase</keyword>
<evidence type="ECO:0000256" key="2">
    <source>
        <dbReference type="ARBA" id="ARBA00009743"/>
    </source>
</evidence>
<dbReference type="Proteomes" id="UP001163846">
    <property type="component" value="Unassembled WGS sequence"/>
</dbReference>
<dbReference type="EMBL" id="MU806212">
    <property type="protein sequence ID" value="KAJ3837945.1"/>
    <property type="molecule type" value="Genomic_DNA"/>
</dbReference>
<proteinExistence type="inferred from homology"/>
<dbReference type="PANTHER" id="PTHR11452">
    <property type="entry name" value="ALPHA-GALACTOSIDASE/ALPHA-N-ACETYLGALACTOSAMINIDASE"/>
    <property type="match status" value="1"/>
</dbReference>
<evidence type="ECO:0000256" key="1">
    <source>
        <dbReference type="ARBA" id="ARBA00001255"/>
    </source>
</evidence>
<accession>A0AA38UEC1</accession>
<keyword evidence="4" id="KW-0732">Signal</keyword>
<evidence type="ECO:0000259" key="7">
    <source>
        <dbReference type="Pfam" id="PF17801"/>
    </source>
</evidence>
<dbReference type="Gene3D" id="2.60.40.1180">
    <property type="entry name" value="Golgi alpha-mannosidase II"/>
    <property type="match status" value="1"/>
</dbReference>
<dbReference type="InterPro" id="IPR013780">
    <property type="entry name" value="Glyco_hydro_b"/>
</dbReference>
<keyword evidence="9" id="KW-1185">Reference proteome</keyword>
<organism evidence="8 9">
    <name type="scientific">Lentinula raphanica</name>
    <dbReference type="NCBI Taxonomy" id="153919"/>
    <lineage>
        <taxon>Eukaryota</taxon>
        <taxon>Fungi</taxon>
        <taxon>Dikarya</taxon>
        <taxon>Basidiomycota</taxon>
        <taxon>Agaricomycotina</taxon>
        <taxon>Agaricomycetes</taxon>
        <taxon>Agaricomycetidae</taxon>
        <taxon>Agaricales</taxon>
        <taxon>Marasmiineae</taxon>
        <taxon>Omphalotaceae</taxon>
        <taxon>Lentinula</taxon>
    </lineage>
</organism>
<evidence type="ECO:0000313" key="8">
    <source>
        <dbReference type="EMBL" id="KAJ3837945.1"/>
    </source>
</evidence>
<evidence type="ECO:0000256" key="5">
    <source>
        <dbReference type="ARBA" id="ARBA00022801"/>
    </source>
</evidence>
<dbReference type="SUPFAM" id="SSF51445">
    <property type="entry name" value="(Trans)glycosidases"/>
    <property type="match status" value="1"/>
</dbReference>
<sequence>MPFNVAAFPMVQTPLSPGFPPPLHSLTISTTANGFTTPARGWNSFGLQANPDLNPDFVFNQRGIIHQCDQLASTLGGHGFTYCSLDSGWSHPYRGDEHGRIVPDTSLFNMTELADHLHAQGLHLGIYVVPGGFRADRHKTIAGTDIRIGDVCHGDNGMARCNWNHTMDGVQQWHHSVVDQFAEWGVDFIKLDFITPGSPDNGAHLPLNSSDDVIAYHKAIHNASRPMRLDISWKLARDERHFDIWSKNADSFRTDQDINESGSNSTFAAWATVQRAIDNYRQYVVLHTGKDETLTLFPDMDNLYIGNSLENSFVEDRDVLSNAQRFTIMNHWMGAASNLMLGNDLTNLDETGIQILTNTQALSVADFASKYPMRPRNPETGFSFARQLQAWVGGPDTTGKVMVLLANYGPDQGQGGFDTNLVGEQVVSATWNALGIQPGAYHVQDVWKGEDVGITVRGLEAGLAEGESWLVMMTPVRLSSKWRGEKVETRWLSHKSEM</sequence>
<dbReference type="InterPro" id="IPR041233">
    <property type="entry name" value="Melibiase_C"/>
</dbReference>
<evidence type="ECO:0000256" key="4">
    <source>
        <dbReference type="ARBA" id="ARBA00022729"/>
    </source>
</evidence>
<evidence type="ECO:0000256" key="3">
    <source>
        <dbReference type="ARBA" id="ARBA00012755"/>
    </source>
</evidence>
<comment type="similarity">
    <text evidence="2">Belongs to the glycosyl hydrolase 27 family.</text>
</comment>
<reference evidence="8" key="1">
    <citation type="submission" date="2022-08" db="EMBL/GenBank/DDBJ databases">
        <authorList>
            <consortium name="DOE Joint Genome Institute"/>
            <person name="Min B."/>
            <person name="Riley R."/>
            <person name="Sierra-Patev S."/>
            <person name="Naranjo-Ortiz M."/>
            <person name="Looney B."/>
            <person name="Konkel Z."/>
            <person name="Slot J.C."/>
            <person name="Sakamoto Y."/>
            <person name="Steenwyk J.L."/>
            <person name="Rokas A."/>
            <person name="Carro J."/>
            <person name="Camarero S."/>
            <person name="Ferreira P."/>
            <person name="Molpeceres G."/>
            <person name="Ruiz-Duenas F.J."/>
            <person name="Serrano A."/>
            <person name="Henrissat B."/>
            <person name="Drula E."/>
            <person name="Hughes K.W."/>
            <person name="Mata J.L."/>
            <person name="Ishikawa N.K."/>
            <person name="Vargas-Isla R."/>
            <person name="Ushijima S."/>
            <person name="Smith C.A."/>
            <person name="Ahrendt S."/>
            <person name="Andreopoulos W."/>
            <person name="He G."/>
            <person name="Labutti K."/>
            <person name="Lipzen A."/>
            <person name="Ng V."/>
            <person name="Sandor L."/>
            <person name="Barry K."/>
            <person name="Martinez A.T."/>
            <person name="Xiao Y."/>
            <person name="Gibbons J.G."/>
            <person name="Terashima K."/>
            <person name="Hibbett D.S."/>
            <person name="Grigoriev I.V."/>
        </authorList>
    </citation>
    <scope>NUCLEOTIDE SEQUENCE</scope>
    <source>
        <strain evidence="8">TFB9207</strain>
    </source>
</reference>
<keyword evidence="6" id="KW-0326">Glycosidase</keyword>
<dbReference type="InterPro" id="IPR013785">
    <property type="entry name" value="Aldolase_TIM"/>
</dbReference>
<evidence type="ECO:0000313" key="9">
    <source>
        <dbReference type="Proteomes" id="UP001163846"/>
    </source>
</evidence>
<dbReference type="InterPro" id="IPR017853">
    <property type="entry name" value="GH"/>
</dbReference>